<evidence type="ECO:0000313" key="1">
    <source>
        <dbReference type="EMBL" id="GBL95518.1"/>
    </source>
</evidence>
<dbReference type="AlphaFoldDB" id="A0A4Y2BTX4"/>
<gene>
    <name evidence="1" type="ORF">AVEN_54121_1</name>
</gene>
<protein>
    <submittedName>
        <fullName evidence="1">Uncharacterized protein</fullName>
    </submittedName>
</protein>
<evidence type="ECO:0000313" key="2">
    <source>
        <dbReference type="Proteomes" id="UP000499080"/>
    </source>
</evidence>
<keyword evidence="2" id="KW-1185">Reference proteome</keyword>
<comment type="caution">
    <text evidence="1">The sequence shown here is derived from an EMBL/GenBank/DDBJ whole genome shotgun (WGS) entry which is preliminary data.</text>
</comment>
<organism evidence="1 2">
    <name type="scientific">Araneus ventricosus</name>
    <name type="common">Orbweaver spider</name>
    <name type="synonym">Epeira ventricosa</name>
    <dbReference type="NCBI Taxonomy" id="182803"/>
    <lineage>
        <taxon>Eukaryota</taxon>
        <taxon>Metazoa</taxon>
        <taxon>Ecdysozoa</taxon>
        <taxon>Arthropoda</taxon>
        <taxon>Chelicerata</taxon>
        <taxon>Arachnida</taxon>
        <taxon>Araneae</taxon>
        <taxon>Araneomorphae</taxon>
        <taxon>Entelegynae</taxon>
        <taxon>Araneoidea</taxon>
        <taxon>Araneidae</taxon>
        <taxon>Araneus</taxon>
    </lineage>
</organism>
<dbReference type="Proteomes" id="UP000499080">
    <property type="component" value="Unassembled WGS sequence"/>
</dbReference>
<dbReference type="EMBL" id="BGPR01000112">
    <property type="protein sequence ID" value="GBL95518.1"/>
    <property type="molecule type" value="Genomic_DNA"/>
</dbReference>
<sequence length="97" mass="11079">MLLETLNQGQTTRTIPELAILPPNFYNTPRNLTLKGFTADLWSSRVLSHLILKSSLTPCHRCLCLEKRVPPFLKETMNLRKLPLYFLSSAEISGYES</sequence>
<name>A0A4Y2BTX4_ARAVE</name>
<accession>A0A4Y2BTX4</accession>
<proteinExistence type="predicted"/>
<reference evidence="1 2" key="1">
    <citation type="journal article" date="2019" name="Sci. Rep.">
        <title>Orb-weaving spider Araneus ventricosus genome elucidates the spidroin gene catalogue.</title>
        <authorList>
            <person name="Kono N."/>
            <person name="Nakamura H."/>
            <person name="Ohtoshi R."/>
            <person name="Moran D.A.P."/>
            <person name="Shinohara A."/>
            <person name="Yoshida Y."/>
            <person name="Fujiwara M."/>
            <person name="Mori M."/>
            <person name="Tomita M."/>
            <person name="Arakawa K."/>
        </authorList>
    </citation>
    <scope>NUCLEOTIDE SEQUENCE [LARGE SCALE GENOMIC DNA]</scope>
</reference>